<evidence type="ECO:0000259" key="6">
    <source>
        <dbReference type="Pfam" id="PF04932"/>
    </source>
</evidence>
<keyword evidence="8" id="KW-1185">Reference proteome</keyword>
<feature type="transmembrane region" description="Helical" evidence="5">
    <location>
        <begin position="24"/>
        <end position="45"/>
    </location>
</feature>
<feature type="transmembrane region" description="Helical" evidence="5">
    <location>
        <begin position="66"/>
        <end position="86"/>
    </location>
</feature>
<evidence type="ECO:0000256" key="4">
    <source>
        <dbReference type="ARBA" id="ARBA00023136"/>
    </source>
</evidence>
<keyword evidence="3 5" id="KW-1133">Transmembrane helix</keyword>
<dbReference type="EMBL" id="WTYQ01000002">
    <property type="protein sequence ID" value="MXP26053.1"/>
    <property type="molecule type" value="Genomic_DNA"/>
</dbReference>
<feature type="transmembrane region" description="Helical" evidence="5">
    <location>
        <begin position="400"/>
        <end position="417"/>
    </location>
</feature>
<gene>
    <name evidence="7" type="ORF">GRI39_08355</name>
</gene>
<sequence>MDAPTYHPENFAEHLIVGTIKATWILWLVGGLYLAGPAIGWLLTFQALARYYVAPGLSAKDRPPAVPVPVCFWFLGMAAMLLILWVGHANYDLGAGKTIKSSIGWAKGWALLGLFPFAGAVLQIRPELIYRAVCKLGLQTLFILPIFLVAPFVGLPELLWVSPLKILGGSGPEYFAAILYTIEPGVGTPRWQFFAPWSPAAGMVAVIHVLLAAQEKELVWKVIGIAAGLAIAIFSQSRLALVALVVIAPFCFAAAKIDRPLTWMLAAPVALFIGFFGPDLLEFANRLMSDFSSARADSSRVRAALGRIAVDRWQTEAPWFGHGIVENGPHLVEYMPIGSHHSWYGLLFVKGLTGAIALAIPLSISFALLFWRARYSGLQRAGLGMIMVMVLYSFGENLEMLAYLTWPAWLVIGMALGEPLRPDSKSLSEAVFTEEKVEEQALADTAH</sequence>
<dbReference type="InterPro" id="IPR007016">
    <property type="entry name" value="O-antigen_ligase-rel_domated"/>
</dbReference>
<dbReference type="GO" id="GO:0016874">
    <property type="term" value="F:ligase activity"/>
    <property type="evidence" value="ECO:0007669"/>
    <property type="project" value="UniProtKB-KW"/>
</dbReference>
<evidence type="ECO:0000256" key="5">
    <source>
        <dbReference type="SAM" id="Phobius"/>
    </source>
</evidence>
<dbReference type="Pfam" id="PF04932">
    <property type="entry name" value="Wzy_C"/>
    <property type="match status" value="1"/>
</dbReference>
<proteinExistence type="predicted"/>
<comment type="caution">
    <text evidence="7">The sequence shown here is derived from an EMBL/GenBank/DDBJ whole genome shotgun (WGS) entry which is preliminary data.</text>
</comment>
<feature type="transmembrane region" description="Helical" evidence="5">
    <location>
        <begin position="218"/>
        <end position="234"/>
    </location>
</feature>
<evidence type="ECO:0000256" key="3">
    <source>
        <dbReference type="ARBA" id="ARBA00022989"/>
    </source>
</evidence>
<keyword evidence="2 5" id="KW-0812">Transmembrane</keyword>
<evidence type="ECO:0000313" key="8">
    <source>
        <dbReference type="Proteomes" id="UP000460561"/>
    </source>
</evidence>
<feature type="transmembrane region" description="Helical" evidence="5">
    <location>
        <begin position="343"/>
        <end position="370"/>
    </location>
</feature>
<evidence type="ECO:0000313" key="7">
    <source>
        <dbReference type="EMBL" id="MXP26053.1"/>
    </source>
</evidence>
<feature type="transmembrane region" description="Helical" evidence="5">
    <location>
        <begin position="264"/>
        <end position="281"/>
    </location>
</feature>
<evidence type="ECO:0000256" key="1">
    <source>
        <dbReference type="ARBA" id="ARBA00004141"/>
    </source>
</evidence>
<accession>A0A845A9W9</accession>
<name>A0A845A9W9_9SPHN</name>
<dbReference type="GO" id="GO:0016020">
    <property type="term" value="C:membrane"/>
    <property type="evidence" value="ECO:0007669"/>
    <property type="project" value="UniProtKB-SubCell"/>
</dbReference>
<evidence type="ECO:0000256" key="2">
    <source>
        <dbReference type="ARBA" id="ARBA00022692"/>
    </source>
</evidence>
<dbReference type="OrthoDB" id="484624at2"/>
<dbReference type="Proteomes" id="UP000460561">
    <property type="component" value="Unassembled WGS sequence"/>
</dbReference>
<reference evidence="7 8" key="1">
    <citation type="submission" date="2019-12" db="EMBL/GenBank/DDBJ databases">
        <title>Genomic-based taxomic classification of the family Erythrobacteraceae.</title>
        <authorList>
            <person name="Xu L."/>
        </authorList>
    </citation>
    <scope>NUCLEOTIDE SEQUENCE [LARGE SCALE GENOMIC DNA]</scope>
    <source>
        <strain evidence="7 8">DSM 18604</strain>
    </source>
</reference>
<keyword evidence="7" id="KW-0436">Ligase</keyword>
<feature type="transmembrane region" description="Helical" evidence="5">
    <location>
        <begin position="193"/>
        <end position="211"/>
    </location>
</feature>
<feature type="transmembrane region" description="Helical" evidence="5">
    <location>
        <begin position="136"/>
        <end position="155"/>
    </location>
</feature>
<protein>
    <submittedName>
        <fullName evidence="7">O-antigen ligase domain-containing protein</fullName>
    </submittedName>
</protein>
<dbReference type="RefSeq" id="WP_160739194.1">
    <property type="nucleotide sequence ID" value="NZ_WTYQ01000002.1"/>
</dbReference>
<keyword evidence="4 5" id="KW-0472">Membrane</keyword>
<feature type="transmembrane region" description="Helical" evidence="5">
    <location>
        <begin position="240"/>
        <end position="257"/>
    </location>
</feature>
<organism evidence="7 8">
    <name type="scientific">Altericroceibacterium indicum</name>
    <dbReference type="NCBI Taxonomy" id="374177"/>
    <lineage>
        <taxon>Bacteria</taxon>
        <taxon>Pseudomonadati</taxon>
        <taxon>Pseudomonadota</taxon>
        <taxon>Alphaproteobacteria</taxon>
        <taxon>Sphingomonadales</taxon>
        <taxon>Erythrobacteraceae</taxon>
        <taxon>Altericroceibacterium</taxon>
    </lineage>
</organism>
<feature type="domain" description="O-antigen ligase-related" evidence="6">
    <location>
        <begin position="225"/>
        <end position="358"/>
    </location>
</feature>
<feature type="transmembrane region" description="Helical" evidence="5">
    <location>
        <begin position="106"/>
        <end position="124"/>
    </location>
</feature>
<dbReference type="AlphaFoldDB" id="A0A845A9W9"/>
<comment type="subcellular location">
    <subcellularLocation>
        <location evidence="1">Membrane</location>
        <topology evidence="1">Multi-pass membrane protein</topology>
    </subcellularLocation>
</comment>